<organism evidence="1 2">
    <name type="scientific">Lactuca sativa</name>
    <name type="common">Garden lettuce</name>
    <dbReference type="NCBI Taxonomy" id="4236"/>
    <lineage>
        <taxon>Eukaryota</taxon>
        <taxon>Viridiplantae</taxon>
        <taxon>Streptophyta</taxon>
        <taxon>Embryophyta</taxon>
        <taxon>Tracheophyta</taxon>
        <taxon>Spermatophyta</taxon>
        <taxon>Magnoliopsida</taxon>
        <taxon>eudicotyledons</taxon>
        <taxon>Gunneridae</taxon>
        <taxon>Pentapetalae</taxon>
        <taxon>asterids</taxon>
        <taxon>campanulids</taxon>
        <taxon>Asterales</taxon>
        <taxon>Asteraceae</taxon>
        <taxon>Cichorioideae</taxon>
        <taxon>Cichorieae</taxon>
        <taxon>Lactucinae</taxon>
        <taxon>Lactuca</taxon>
    </lineage>
</organism>
<dbReference type="AlphaFoldDB" id="A0A9R1XPY3"/>
<comment type="caution">
    <text evidence="1">The sequence shown here is derived from an EMBL/GenBank/DDBJ whole genome shotgun (WGS) entry which is preliminary data.</text>
</comment>
<gene>
    <name evidence="1" type="ORF">LSAT_V11C200061630</name>
</gene>
<proteinExistence type="predicted"/>
<evidence type="ECO:0000313" key="1">
    <source>
        <dbReference type="EMBL" id="KAJ0221406.1"/>
    </source>
</evidence>
<dbReference type="PANTHER" id="PTHR47150:SF7">
    <property type="entry name" value="NUCLEASE"/>
    <property type="match status" value="1"/>
</dbReference>
<evidence type="ECO:0000313" key="2">
    <source>
        <dbReference type="Proteomes" id="UP000235145"/>
    </source>
</evidence>
<dbReference type="Proteomes" id="UP000235145">
    <property type="component" value="Unassembled WGS sequence"/>
</dbReference>
<name>A0A9R1XPY3_LACSA</name>
<dbReference type="InterPro" id="IPR006912">
    <property type="entry name" value="Harbinger_derived_prot"/>
</dbReference>
<sequence>MSSLSSSISSDTLALREAGFIRDIIRTTLAYIQENEVESSQAKLRNCCLRISREVGHNQPINDHFADDVVYAVKFRRRFQIRKKLFLSIVDDIKNRFSYLHQQVNGRGQKGFSSTKKCIVGVRQLTVGMGPDSWDEYLRMLERRRGNLHTIGSNNEIHVLEQSLIFNDIYLKKLYGVSFQENETSYKHGYYLTNGIYPELTMLVKSFACPNDEKRIKFKSAQESVWKDIKRTFGVLKRHWQILAAQARSMER</sequence>
<dbReference type="PANTHER" id="PTHR47150">
    <property type="entry name" value="OS12G0169200 PROTEIN"/>
    <property type="match status" value="1"/>
</dbReference>
<dbReference type="Pfam" id="PF04827">
    <property type="entry name" value="Plant_tran"/>
    <property type="match status" value="1"/>
</dbReference>
<keyword evidence="2" id="KW-1185">Reference proteome</keyword>
<reference evidence="1 2" key="1">
    <citation type="journal article" date="2017" name="Nat. Commun.">
        <title>Genome assembly with in vitro proximity ligation data and whole-genome triplication in lettuce.</title>
        <authorList>
            <person name="Reyes-Chin-Wo S."/>
            <person name="Wang Z."/>
            <person name="Yang X."/>
            <person name="Kozik A."/>
            <person name="Arikit S."/>
            <person name="Song C."/>
            <person name="Xia L."/>
            <person name="Froenicke L."/>
            <person name="Lavelle D.O."/>
            <person name="Truco M.J."/>
            <person name="Xia R."/>
            <person name="Zhu S."/>
            <person name="Xu C."/>
            <person name="Xu H."/>
            <person name="Xu X."/>
            <person name="Cox K."/>
            <person name="Korf I."/>
            <person name="Meyers B.C."/>
            <person name="Michelmore R.W."/>
        </authorList>
    </citation>
    <scope>NUCLEOTIDE SEQUENCE [LARGE SCALE GENOMIC DNA]</scope>
    <source>
        <strain evidence="2">cv. Salinas</strain>
        <tissue evidence="1">Seedlings</tissue>
    </source>
</reference>
<protein>
    <submittedName>
        <fullName evidence="1">Uncharacterized protein</fullName>
    </submittedName>
</protein>
<accession>A0A9R1XPY3</accession>
<dbReference type="EMBL" id="NBSK02000002">
    <property type="protein sequence ID" value="KAJ0221406.1"/>
    <property type="molecule type" value="Genomic_DNA"/>
</dbReference>